<organism evidence="14 15">
    <name type="scientific">Tepidiphilus baoligensis</name>
    <dbReference type="NCBI Taxonomy" id="2698687"/>
    <lineage>
        <taxon>Bacteria</taxon>
        <taxon>Pseudomonadati</taxon>
        <taxon>Pseudomonadota</taxon>
        <taxon>Hydrogenophilia</taxon>
        <taxon>Hydrogenophilales</taxon>
        <taxon>Hydrogenophilaceae</taxon>
        <taxon>Tepidiphilus</taxon>
    </lineage>
</organism>
<dbReference type="Gene3D" id="3.30.450.40">
    <property type="match status" value="1"/>
</dbReference>
<evidence type="ECO:0000256" key="10">
    <source>
        <dbReference type="ARBA" id="ARBA00023163"/>
    </source>
</evidence>
<evidence type="ECO:0000256" key="3">
    <source>
        <dbReference type="ARBA" id="ARBA00015308"/>
    </source>
</evidence>
<proteinExistence type="predicted"/>
<evidence type="ECO:0000256" key="9">
    <source>
        <dbReference type="ARBA" id="ARBA00023159"/>
    </source>
</evidence>
<dbReference type="Gene3D" id="1.10.8.60">
    <property type="match status" value="1"/>
</dbReference>
<dbReference type="PROSITE" id="PS50045">
    <property type="entry name" value="SIGMA54_INTERACT_4"/>
    <property type="match status" value="1"/>
</dbReference>
<dbReference type="CDD" id="cd00009">
    <property type="entry name" value="AAA"/>
    <property type="match status" value="1"/>
</dbReference>
<protein>
    <recommendedName>
        <fullName evidence="3 12">Nif-specific regulatory protein</fullName>
    </recommendedName>
</protein>
<keyword evidence="8 12" id="KW-0238">DNA-binding</keyword>
<evidence type="ECO:0000256" key="7">
    <source>
        <dbReference type="ARBA" id="ARBA00023015"/>
    </source>
</evidence>
<dbReference type="PROSITE" id="PS00675">
    <property type="entry name" value="SIGMA54_INTERACT_1"/>
    <property type="match status" value="1"/>
</dbReference>
<evidence type="ECO:0000256" key="12">
    <source>
        <dbReference type="RuleBase" id="RU368029"/>
    </source>
</evidence>
<dbReference type="SUPFAM" id="SSF46689">
    <property type="entry name" value="Homeodomain-like"/>
    <property type="match status" value="1"/>
</dbReference>
<dbReference type="NCBIfam" id="TIGR01817">
    <property type="entry name" value="nifA"/>
    <property type="match status" value="1"/>
</dbReference>
<keyword evidence="11 12" id="KW-0535">Nitrogen fixation</keyword>
<keyword evidence="9 12" id="KW-0010">Activator</keyword>
<keyword evidence="5" id="KW-0067">ATP-binding</keyword>
<reference evidence="14 15" key="1">
    <citation type="journal article" date="2020" name="Curr. Microbiol.">
        <title>Tepidiphilus baoligensis sp. nov., a Novel Bacterium of the Family Hydrogenophilaceae Isolated from an Oil Reservoir.</title>
        <authorList>
            <person name="Zhang X."/>
            <person name="Wang G."/>
            <person name="Ma X."/>
            <person name="Yu J."/>
            <person name="You J."/>
            <person name="Xue Y."/>
            <person name="Ma Y."/>
        </authorList>
    </citation>
    <scope>NUCLEOTIDE SEQUENCE [LARGE SCALE GENOMIC DNA]</scope>
    <source>
        <strain evidence="14 15">B18-69</strain>
    </source>
</reference>
<evidence type="ECO:0000256" key="4">
    <source>
        <dbReference type="ARBA" id="ARBA00022741"/>
    </source>
</evidence>
<dbReference type="InterPro" id="IPR010113">
    <property type="entry name" value="Nif-specific_regulatory_prot"/>
</dbReference>
<gene>
    <name evidence="14" type="primary">nifA</name>
    <name evidence="14" type="ORF">GV368_03720</name>
</gene>
<dbReference type="InterPro" id="IPR002197">
    <property type="entry name" value="HTH_Fis"/>
</dbReference>
<accession>A0ABX1QKK6</accession>
<comment type="function">
    <text evidence="1 12">Required for activation of most nif operons, which are directly involved in nitrogen fixation.</text>
</comment>
<dbReference type="InterPro" id="IPR025944">
    <property type="entry name" value="Sigma_54_int_dom_CS"/>
</dbReference>
<evidence type="ECO:0000256" key="8">
    <source>
        <dbReference type="ARBA" id="ARBA00023125"/>
    </source>
</evidence>
<dbReference type="InterPro" id="IPR003593">
    <property type="entry name" value="AAA+_ATPase"/>
</dbReference>
<dbReference type="SUPFAM" id="SSF52540">
    <property type="entry name" value="P-loop containing nucleoside triphosphate hydrolases"/>
    <property type="match status" value="1"/>
</dbReference>
<dbReference type="InterPro" id="IPR002078">
    <property type="entry name" value="Sigma_54_int"/>
</dbReference>
<dbReference type="InterPro" id="IPR029016">
    <property type="entry name" value="GAF-like_dom_sf"/>
</dbReference>
<evidence type="ECO:0000313" key="15">
    <source>
        <dbReference type="Proteomes" id="UP000669605"/>
    </source>
</evidence>
<evidence type="ECO:0000256" key="2">
    <source>
        <dbReference type="ARBA" id="ARBA00011135"/>
    </source>
</evidence>
<keyword evidence="10 12" id="KW-0804">Transcription</keyword>
<dbReference type="Pfam" id="PF01590">
    <property type="entry name" value="GAF"/>
    <property type="match status" value="1"/>
</dbReference>
<dbReference type="EMBL" id="JAAAUB010000003">
    <property type="protein sequence ID" value="NMH16227.1"/>
    <property type="molecule type" value="Genomic_DNA"/>
</dbReference>
<evidence type="ECO:0000256" key="5">
    <source>
        <dbReference type="ARBA" id="ARBA00022840"/>
    </source>
</evidence>
<dbReference type="SMART" id="SM00382">
    <property type="entry name" value="AAA"/>
    <property type="match status" value="1"/>
</dbReference>
<dbReference type="PRINTS" id="PR01590">
    <property type="entry name" value="HTHFIS"/>
</dbReference>
<feature type="domain" description="Sigma-54 factor interaction" evidence="13">
    <location>
        <begin position="205"/>
        <end position="433"/>
    </location>
</feature>
<dbReference type="Pfam" id="PF02954">
    <property type="entry name" value="HTH_8"/>
    <property type="match status" value="1"/>
</dbReference>
<dbReference type="InterPro" id="IPR025662">
    <property type="entry name" value="Sigma_54_int_dom_ATP-bd_1"/>
</dbReference>
<dbReference type="PANTHER" id="PTHR32071">
    <property type="entry name" value="TRANSCRIPTIONAL REGULATORY PROTEIN"/>
    <property type="match status" value="1"/>
</dbReference>
<dbReference type="Pfam" id="PF00158">
    <property type="entry name" value="Sigma54_activat"/>
    <property type="match status" value="1"/>
</dbReference>
<evidence type="ECO:0000259" key="13">
    <source>
        <dbReference type="PROSITE" id="PS50045"/>
    </source>
</evidence>
<dbReference type="SMART" id="SM00065">
    <property type="entry name" value="GAF"/>
    <property type="match status" value="1"/>
</dbReference>
<dbReference type="InterPro" id="IPR058031">
    <property type="entry name" value="AAA_lid_NorR"/>
</dbReference>
<evidence type="ECO:0000256" key="6">
    <source>
        <dbReference type="ARBA" id="ARBA00023012"/>
    </source>
</evidence>
<dbReference type="Gene3D" id="3.40.50.300">
    <property type="entry name" value="P-loop containing nucleotide triphosphate hydrolases"/>
    <property type="match status" value="1"/>
</dbReference>
<keyword evidence="4" id="KW-0547">Nucleotide-binding</keyword>
<dbReference type="InterPro" id="IPR003018">
    <property type="entry name" value="GAF"/>
</dbReference>
<name>A0ABX1QKK6_9PROT</name>
<dbReference type="PROSITE" id="PS00676">
    <property type="entry name" value="SIGMA54_INTERACT_2"/>
    <property type="match status" value="1"/>
</dbReference>
<keyword evidence="6 12" id="KW-0902">Two-component regulatory system</keyword>
<comment type="caution">
    <text evidence="14">The sequence shown here is derived from an EMBL/GenBank/DDBJ whole genome shotgun (WGS) entry which is preliminary data.</text>
</comment>
<dbReference type="PANTHER" id="PTHR32071:SF117">
    <property type="entry name" value="PTS-DEPENDENT DIHYDROXYACETONE KINASE OPERON REGULATORY PROTEIN-RELATED"/>
    <property type="match status" value="1"/>
</dbReference>
<evidence type="ECO:0000256" key="1">
    <source>
        <dbReference type="ARBA" id="ARBA00002167"/>
    </source>
</evidence>
<dbReference type="Proteomes" id="UP000669605">
    <property type="component" value="Unassembled WGS sequence"/>
</dbReference>
<dbReference type="Gene3D" id="1.10.10.60">
    <property type="entry name" value="Homeodomain-like"/>
    <property type="match status" value="1"/>
</dbReference>
<evidence type="ECO:0000313" key="14">
    <source>
        <dbReference type="EMBL" id="NMH16227.1"/>
    </source>
</evidence>
<dbReference type="PROSITE" id="PS00688">
    <property type="entry name" value="SIGMA54_INTERACT_3"/>
    <property type="match status" value="1"/>
</dbReference>
<evidence type="ECO:0000256" key="11">
    <source>
        <dbReference type="ARBA" id="ARBA00023231"/>
    </source>
</evidence>
<dbReference type="InterPro" id="IPR027417">
    <property type="entry name" value="P-loop_NTPase"/>
</dbReference>
<dbReference type="InterPro" id="IPR009057">
    <property type="entry name" value="Homeodomain-like_sf"/>
</dbReference>
<sequence length="543" mass="61385">MNMGTVLTQRHKIELVTIYEISKILNSSLDLQRTVRQVLSILSSHMDMRRGMISLVQPSGELHVFEASELSEAEKLRGRFRPGEGVVGRILQNGMPIVIPDVAQEPFFLNRTGARSLDGVSRIAFLGVPIKVGREAIGVLSIDREYGRQSEVNFEADLRFLTMVANLFGQAARLYQSVISEREALLMQQRHMRRALQDKYRLDNVIGRSKCMQEVFAEVHQAAPSKATVLLRGESGTGKEVIARAIHYLSPRRDGPFIKVNCAALTETLLESELFGHEKGAFTGATQERKGRFELAHGGTLFLDELGEISPGFQTKLLRVLQEREFERVGGNRTIKVDVRLIAATNRNLEADVAKGLFRADLYYRINVISIFLPPLRERREDIPLLIEHFLDRFNRDNDRALRIAPAALEAMVRCNWPGNVRELENCVERVATMARGERIELDDLPCRHDRCLSRMLQRNFAGRMPEKPAAQAWPEDLPVELPIAPAELEPDSAAALPGERERLLRAMEQCGWVQAKAARMLNLTPRQIGYALRKYGIPIKRL</sequence>
<dbReference type="SUPFAM" id="SSF55781">
    <property type="entry name" value="GAF domain-like"/>
    <property type="match status" value="1"/>
</dbReference>
<dbReference type="Pfam" id="PF25601">
    <property type="entry name" value="AAA_lid_14"/>
    <property type="match status" value="1"/>
</dbReference>
<keyword evidence="7 12" id="KW-0805">Transcription regulation</keyword>
<keyword evidence="15" id="KW-1185">Reference proteome</keyword>
<comment type="subunit">
    <text evidence="2 12">Interacts with sigma-54.</text>
</comment>
<dbReference type="InterPro" id="IPR025943">
    <property type="entry name" value="Sigma_54_int_dom_ATP-bd_2"/>
</dbReference>